<reference evidence="2 3" key="1">
    <citation type="journal article" date="2016" name="Mol. Biol. Evol.">
        <title>Comparative Genomics of Early-Diverging Mushroom-Forming Fungi Provides Insights into the Origins of Lignocellulose Decay Capabilities.</title>
        <authorList>
            <person name="Nagy L.G."/>
            <person name="Riley R."/>
            <person name="Tritt A."/>
            <person name="Adam C."/>
            <person name="Daum C."/>
            <person name="Floudas D."/>
            <person name="Sun H."/>
            <person name="Yadav J.S."/>
            <person name="Pangilinan J."/>
            <person name="Larsson K.H."/>
            <person name="Matsuura K."/>
            <person name="Barry K."/>
            <person name="Labutti K."/>
            <person name="Kuo R."/>
            <person name="Ohm R.A."/>
            <person name="Bhattacharya S.S."/>
            <person name="Shirouzu T."/>
            <person name="Yoshinaga Y."/>
            <person name="Martin F.M."/>
            <person name="Grigoriev I.V."/>
            <person name="Hibbett D.S."/>
        </authorList>
    </citation>
    <scope>NUCLEOTIDE SEQUENCE [LARGE SCALE GENOMIC DNA]</scope>
    <source>
        <strain evidence="2 3">TUFC12733</strain>
    </source>
</reference>
<proteinExistence type="predicted"/>
<evidence type="ECO:0000256" key="1">
    <source>
        <dbReference type="SAM" id="MobiDB-lite"/>
    </source>
</evidence>
<protein>
    <submittedName>
        <fullName evidence="2">Uncharacterized protein</fullName>
    </submittedName>
</protein>
<dbReference type="EMBL" id="KV417285">
    <property type="protein sequence ID" value="KZO96264.1"/>
    <property type="molecule type" value="Genomic_DNA"/>
</dbReference>
<accession>A0A167M236</accession>
<gene>
    <name evidence="2" type="ORF">CALVIDRAFT_140119</name>
</gene>
<feature type="compositionally biased region" description="Polar residues" evidence="1">
    <location>
        <begin position="76"/>
        <end position="87"/>
    </location>
</feature>
<keyword evidence="3" id="KW-1185">Reference proteome</keyword>
<organism evidence="2 3">
    <name type="scientific">Calocera viscosa (strain TUFC12733)</name>
    <dbReference type="NCBI Taxonomy" id="1330018"/>
    <lineage>
        <taxon>Eukaryota</taxon>
        <taxon>Fungi</taxon>
        <taxon>Dikarya</taxon>
        <taxon>Basidiomycota</taxon>
        <taxon>Agaricomycotina</taxon>
        <taxon>Dacrymycetes</taxon>
        <taxon>Dacrymycetales</taxon>
        <taxon>Dacrymycetaceae</taxon>
        <taxon>Calocera</taxon>
    </lineage>
</organism>
<evidence type="ECO:0000313" key="3">
    <source>
        <dbReference type="Proteomes" id="UP000076738"/>
    </source>
</evidence>
<feature type="region of interest" description="Disordered" evidence="1">
    <location>
        <begin position="76"/>
        <end position="96"/>
    </location>
</feature>
<dbReference type="Proteomes" id="UP000076738">
    <property type="component" value="Unassembled WGS sequence"/>
</dbReference>
<name>A0A167M236_CALVF</name>
<dbReference type="AlphaFoldDB" id="A0A167M236"/>
<evidence type="ECO:0000313" key="2">
    <source>
        <dbReference type="EMBL" id="KZO96264.1"/>
    </source>
</evidence>
<sequence length="130" mass="14491">MQAIRLSSTTCSMTNSIVVRGQETFKLEGRSSGSCHGQMLHQPHHLTPTISQFSRECLCGLGSHLTLSHTGYSRARSTYSIPSTEKTSANREYPRPSSFAKLKGKLRDLEPQGWEIKQYIDGYTGGKREV</sequence>